<dbReference type="AlphaFoldDB" id="A0A3P1SIX7"/>
<feature type="compositionally biased region" description="Polar residues" evidence="1">
    <location>
        <begin position="961"/>
        <end position="977"/>
    </location>
</feature>
<feature type="compositionally biased region" description="Basic and acidic residues" evidence="1">
    <location>
        <begin position="799"/>
        <end position="811"/>
    </location>
</feature>
<feature type="transmembrane region" description="Helical" evidence="2">
    <location>
        <begin position="37"/>
        <end position="57"/>
    </location>
</feature>
<dbReference type="Proteomes" id="UP000280444">
    <property type="component" value="Unassembled WGS sequence"/>
</dbReference>
<dbReference type="InterPro" id="IPR022435">
    <property type="entry name" value="Surface-anchored_actinobac"/>
</dbReference>
<evidence type="ECO:0000256" key="2">
    <source>
        <dbReference type="SAM" id="Phobius"/>
    </source>
</evidence>
<feature type="compositionally biased region" description="Pro residues" evidence="1">
    <location>
        <begin position="538"/>
        <end position="563"/>
    </location>
</feature>
<gene>
    <name evidence="3" type="ORF">EII11_01015</name>
</gene>
<feature type="compositionally biased region" description="Low complexity" evidence="1">
    <location>
        <begin position="897"/>
        <end position="912"/>
    </location>
</feature>
<feature type="compositionally biased region" description="Polar residues" evidence="1">
    <location>
        <begin position="850"/>
        <end position="896"/>
    </location>
</feature>
<feature type="transmembrane region" description="Helical" evidence="2">
    <location>
        <begin position="997"/>
        <end position="1017"/>
    </location>
</feature>
<evidence type="ECO:0000313" key="3">
    <source>
        <dbReference type="EMBL" id="RRC96272.1"/>
    </source>
</evidence>
<feature type="region of interest" description="Disordered" evidence="1">
    <location>
        <begin position="769"/>
        <end position="981"/>
    </location>
</feature>
<comment type="caution">
    <text evidence="3">The sequence shown here is derived from an EMBL/GenBank/DDBJ whole genome shotgun (WGS) entry which is preliminary data.</text>
</comment>
<accession>A0A3P1SIX7</accession>
<feature type="compositionally biased region" description="Pro residues" evidence="1">
    <location>
        <begin position="773"/>
        <end position="794"/>
    </location>
</feature>
<name>A0A3P1SIX7_9ACTO</name>
<keyword evidence="2" id="KW-0812">Transmembrane</keyword>
<feature type="region of interest" description="Disordered" evidence="1">
    <location>
        <begin position="529"/>
        <end position="563"/>
    </location>
</feature>
<feature type="compositionally biased region" description="Polar residues" evidence="1">
    <location>
        <begin position="8"/>
        <end position="19"/>
    </location>
</feature>
<reference evidence="3 4" key="1">
    <citation type="submission" date="2018-11" db="EMBL/GenBank/DDBJ databases">
        <title>Genomes From Bacteria Associated with the Canine Oral Cavity: a Test Case for Automated Genome-Based Taxonomic Assignment.</title>
        <authorList>
            <person name="Coil D.A."/>
            <person name="Jospin G."/>
            <person name="Darling A.E."/>
            <person name="Wallis C."/>
            <person name="Davis I.J."/>
            <person name="Harris S."/>
            <person name="Eisen J.A."/>
            <person name="Holcombe L.J."/>
            <person name="O'Flynn C."/>
        </authorList>
    </citation>
    <scope>NUCLEOTIDE SEQUENCE [LARGE SCALE GENOMIC DNA]</scope>
    <source>
        <strain evidence="3 4">OH770</strain>
    </source>
</reference>
<keyword evidence="2" id="KW-1133">Transmembrane helix</keyword>
<feature type="region of interest" description="Disordered" evidence="1">
    <location>
        <begin position="1"/>
        <end position="21"/>
    </location>
</feature>
<dbReference type="EMBL" id="RQZF01000001">
    <property type="protein sequence ID" value="RRC96272.1"/>
    <property type="molecule type" value="Genomic_DNA"/>
</dbReference>
<dbReference type="OrthoDB" id="4422177at2"/>
<evidence type="ECO:0000313" key="4">
    <source>
        <dbReference type="Proteomes" id="UP000280444"/>
    </source>
</evidence>
<feature type="compositionally biased region" description="Polar residues" evidence="1">
    <location>
        <begin position="923"/>
        <end position="943"/>
    </location>
</feature>
<dbReference type="RefSeq" id="WP_124867692.1">
    <property type="nucleotide sequence ID" value="NZ_RQZF01000001.1"/>
</dbReference>
<keyword evidence="4" id="KW-1185">Reference proteome</keyword>
<proteinExistence type="predicted"/>
<keyword evidence="2" id="KW-0472">Membrane</keyword>
<evidence type="ECO:0000256" key="1">
    <source>
        <dbReference type="SAM" id="MobiDB-lite"/>
    </source>
</evidence>
<dbReference type="NCBIfam" id="NF038134">
    <property type="entry name" value="choice_anch_M"/>
    <property type="match status" value="2"/>
</dbReference>
<protein>
    <submittedName>
        <fullName evidence="3">Uncharacterized protein</fullName>
    </submittedName>
</protein>
<organism evidence="3 4">
    <name type="scientific">Schaalia canis</name>
    <dbReference type="NCBI Taxonomy" id="100469"/>
    <lineage>
        <taxon>Bacteria</taxon>
        <taxon>Bacillati</taxon>
        <taxon>Actinomycetota</taxon>
        <taxon>Actinomycetes</taxon>
        <taxon>Actinomycetales</taxon>
        <taxon>Actinomycetaceae</taxon>
        <taxon>Schaalia</taxon>
    </lineage>
</organism>
<dbReference type="NCBIfam" id="TIGR03769">
    <property type="entry name" value="P_ac_wall_RPT"/>
    <property type="match status" value="2"/>
</dbReference>
<sequence>MLTKRSRNQQTQKPTQWQEEASGYRARGAWSALRRPFAIGSALLLGAFSGVVVADAAHAGPDQDRVTVTRQHVDAPVPAWDPTSKTLSIQVNHDPADTRVLWLGRGWAGSTSYPIVKHLFSVPDDPQLAFLGEAGTTWLSAPQDPGPGNTPIWAGIGVDGSLSGASSQFEAHNYVLDLVSVNGPGRMEMFTRTTWGVRRSWSSHDLAYRTIFNPRHMHTFTTFSKPGRYEVNVAAVARDANGKKVYTSRVTPVVWQVGGTRPDQGSVKDVRVAFAQAPTQRADGLSTTPQFTMAPKTNFQVAGDDFLTDFTFSTGNDSDNGHLIVTIDGFYMNEVPVTNGVATFDEMIGDSASTFQAIYIPTDSAGARWASQPLEFSRLHGQAVTVTEGTDVLVAEQARELSPTLTAQAQQVTSGAMELAIAPLTDSDEYSVALRGDTHLNATYKIGFFRDKSASIADCSAEGTLVNGQAVFTGDFNYCKDHPVIQISVLPHPYANVAPMTRTVDNPGLSTARAYSLNLAVRADNSYELVGPADSQQPPTPPTVPGTPAPQPQPHPQLPPIVEQPPTVQTLHRDPIEVGKGHLDIRLVPAANGSITMAIKDDSLTREKKSVLREPSAVTLLVPRSALMRRSEQLNAPTFDFLGPVGTQNYVLPETQVDSLVWPGFSTEGIDYSAYPQGIDYEVTLSKGPANGVVSFVTTSGLGNEVNVRVRTNEPALKWIRTTESTHLHGAWIFSQPGVYHLAVRAVSAGKEIAPPATVTFAVDRGAEALPPVKTPQPPTGDQPDTPNSPPPASQPDNSTREPDKEPDKKGNSTPTPQPDVQRDLDRLKGLGTPDSSTPPKAQPDDGQQHDTGTQKDAGSTTPSSKPTDTATRSSQQGNSGQKPPSGQTDSSLNAGAQNAPQQSTSASTSRQRTGRVVDISRPTGSSETAQSGRTSQADTSQSVDRHQSGARTTVIRAQGKPQTQSSDHVQSSSEDAAQSLPMAATSPSILGGYSPVTVGIILIAAIAAGAITVVAVRKSLMS</sequence>